<dbReference type="GO" id="GO:0034976">
    <property type="term" value="P:response to endoplasmic reticulum stress"/>
    <property type="evidence" value="ECO:0007669"/>
    <property type="project" value="TreeGrafter"/>
</dbReference>
<dbReference type="PANTHER" id="PTHR18929:SF219">
    <property type="entry name" value="THIOREDOXIN"/>
    <property type="match status" value="1"/>
</dbReference>
<protein>
    <submittedName>
        <fullName evidence="4">Thioredoxin, putative</fullName>
    </submittedName>
</protein>
<feature type="domain" description="Thioredoxin" evidence="3">
    <location>
        <begin position="387"/>
        <end position="504"/>
    </location>
</feature>
<dbReference type="GO" id="GO:0003756">
    <property type="term" value="F:protein disulfide isomerase activity"/>
    <property type="evidence" value="ECO:0007669"/>
    <property type="project" value="TreeGrafter"/>
</dbReference>
<dbReference type="GO" id="GO:0006457">
    <property type="term" value="P:protein folding"/>
    <property type="evidence" value="ECO:0007669"/>
    <property type="project" value="TreeGrafter"/>
</dbReference>
<keyword evidence="2" id="KW-0732">Signal</keyword>
<dbReference type="CDD" id="cd02995">
    <property type="entry name" value="PDI_a_PDI_a'_C"/>
    <property type="match status" value="1"/>
</dbReference>
<evidence type="ECO:0000313" key="5">
    <source>
        <dbReference type="Proteomes" id="UP001497744"/>
    </source>
</evidence>
<dbReference type="SUPFAM" id="SSF52833">
    <property type="entry name" value="Thioredoxin-like"/>
    <property type="match status" value="1"/>
</dbReference>
<dbReference type="GeneID" id="94197293"/>
<dbReference type="Gene3D" id="3.40.30.10">
    <property type="entry name" value="Glutaredoxin"/>
    <property type="match status" value="2"/>
</dbReference>
<dbReference type="Proteomes" id="UP001497744">
    <property type="component" value="Unassembled WGS sequence"/>
</dbReference>
<name>A0AAV4LZZ6_BABCB</name>
<proteinExistence type="inferred from homology"/>
<dbReference type="AlphaFoldDB" id="A0AAV4LZZ6"/>
<dbReference type="RefSeq" id="XP_067717881.1">
    <property type="nucleotide sequence ID" value="XM_067861780.1"/>
</dbReference>
<dbReference type="Pfam" id="PF00085">
    <property type="entry name" value="Thioredoxin"/>
    <property type="match status" value="1"/>
</dbReference>
<dbReference type="InterPro" id="IPR013766">
    <property type="entry name" value="Thioredoxin_domain"/>
</dbReference>
<dbReference type="PANTHER" id="PTHR18929">
    <property type="entry name" value="PROTEIN DISULFIDE ISOMERASE"/>
    <property type="match status" value="1"/>
</dbReference>
<feature type="signal peptide" evidence="2">
    <location>
        <begin position="1"/>
        <end position="27"/>
    </location>
</feature>
<dbReference type="GO" id="GO:0005783">
    <property type="term" value="C:endoplasmic reticulum"/>
    <property type="evidence" value="ECO:0007669"/>
    <property type="project" value="TreeGrafter"/>
</dbReference>
<keyword evidence="5" id="KW-1185">Reference proteome</keyword>
<reference evidence="4 5" key="1">
    <citation type="submission" date="2021-06" db="EMBL/GenBank/DDBJ databases">
        <title>Genome sequence of Babesia caballi.</title>
        <authorList>
            <person name="Yamagishi J."/>
            <person name="Kidaka T."/>
            <person name="Ochi A."/>
        </authorList>
    </citation>
    <scope>NUCLEOTIDE SEQUENCE [LARGE SCALE GENOMIC DNA]</scope>
    <source>
        <strain evidence="4">USDA-D6B2</strain>
    </source>
</reference>
<evidence type="ECO:0000256" key="2">
    <source>
        <dbReference type="SAM" id="SignalP"/>
    </source>
</evidence>
<comment type="similarity">
    <text evidence="1">Belongs to the protein disulfide isomerase family.</text>
</comment>
<evidence type="ECO:0000256" key="1">
    <source>
        <dbReference type="ARBA" id="ARBA00006347"/>
    </source>
</evidence>
<feature type="chain" id="PRO_5043763985" evidence="2">
    <location>
        <begin position="28"/>
        <end position="530"/>
    </location>
</feature>
<accession>A0AAV4LZZ6</accession>
<dbReference type="InterPro" id="IPR036249">
    <property type="entry name" value="Thioredoxin-like_sf"/>
</dbReference>
<organism evidence="4 5">
    <name type="scientific">Babesia caballi</name>
    <dbReference type="NCBI Taxonomy" id="5871"/>
    <lineage>
        <taxon>Eukaryota</taxon>
        <taxon>Sar</taxon>
        <taxon>Alveolata</taxon>
        <taxon>Apicomplexa</taxon>
        <taxon>Aconoidasida</taxon>
        <taxon>Piroplasmida</taxon>
        <taxon>Babesiidae</taxon>
        <taxon>Babesia</taxon>
    </lineage>
</organism>
<sequence>MHGPGSLCLAAVGCFVALNVCVQFANAYIPIPDPPLAEQLTEETYEDFLKSTDKTAIVFTYPSAAVFGVVSMGEFAIISKVLEGNPRCKLGMYQVNLNINSPAEDMKPALSYLKDGKLVSMPGNIKIADMMTWITRERICEMRLQSVESARYYVRFLERGYVHTLLLLRESHRDPELEELVYDTVLKTNLHTSFMIADRDDVLHYVFRLYQLNVDTMQPQSLMVTRHSNMLHPIHFYWGDMRDTEKMREFLFRELVPPVHSTDSFMLEDMLSTDKTIIYIYTKDEYLDWRIDVPWLNKFARKHSDKFVFIHSKGDESVEERLNQLLVIDADYVETAVRAFELHPEKSEFIKYKPLDMPDGVITQVKLMNFINDLRNNKIPHFVKSEMAIPENIDVGHVKTIVGEDFHRRVIESESDVLILFFSPWCGHCHHAKRVFRDLGRRLKSHPSVVIAKFDAFNNEVEQMSISSYPTILLFPHGAKNSPVLYTGAVEIEPLAAFLESECKKHFVNSSTIVERELHHEQLFERHTEL</sequence>
<evidence type="ECO:0000313" key="4">
    <source>
        <dbReference type="EMBL" id="GIX65812.1"/>
    </source>
</evidence>
<dbReference type="PROSITE" id="PS51352">
    <property type="entry name" value="THIOREDOXIN_2"/>
    <property type="match status" value="1"/>
</dbReference>
<gene>
    <name evidence="4" type="ORF">BcabD6B2_52470</name>
</gene>
<dbReference type="EMBL" id="BPLF01000005">
    <property type="protein sequence ID" value="GIX65812.1"/>
    <property type="molecule type" value="Genomic_DNA"/>
</dbReference>
<evidence type="ECO:0000259" key="3">
    <source>
        <dbReference type="PROSITE" id="PS51352"/>
    </source>
</evidence>
<comment type="caution">
    <text evidence="4">The sequence shown here is derived from an EMBL/GenBank/DDBJ whole genome shotgun (WGS) entry which is preliminary data.</text>
</comment>